<dbReference type="Pfam" id="PF05504">
    <property type="entry name" value="Spore_GerAC"/>
    <property type="match status" value="1"/>
</dbReference>
<evidence type="ECO:0000259" key="8">
    <source>
        <dbReference type="Pfam" id="PF05504"/>
    </source>
</evidence>
<feature type="domain" description="Spore germination protein N-terminal" evidence="9">
    <location>
        <begin position="26"/>
        <end position="199"/>
    </location>
</feature>
<dbReference type="PANTHER" id="PTHR35789:SF1">
    <property type="entry name" value="SPORE GERMINATION PROTEIN B3"/>
    <property type="match status" value="1"/>
</dbReference>
<protein>
    <recommendedName>
        <fullName evidence="11">Spore germination protein A3</fullName>
    </recommendedName>
</protein>
<proteinExistence type="inferred from homology"/>
<dbReference type="InterPro" id="IPR008844">
    <property type="entry name" value="Spore_GerAC-like"/>
</dbReference>
<dbReference type="Gene3D" id="3.30.300.210">
    <property type="entry name" value="Nutrient germinant receptor protein C, domain 3"/>
    <property type="match status" value="1"/>
</dbReference>
<accession>A0A644X933</accession>
<evidence type="ECO:0000256" key="2">
    <source>
        <dbReference type="ARBA" id="ARBA00007886"/>
    </source>
</evidence>
<keyword evidence="6" id="KW-0564">Palmitate</keyword>
<dbReference type="EMBL" id="VSSQ01002007">
    <property type="protein sequence ID" value="MPM12672.1"/>
    <property type="molecule type" value="Genomic_DNA"/>
</dbReference>
<dbReference type="GO" id="GO:0009847">
    <property type="term" value="P:spore germination"/>
    <property type="evidence" value="ECO:0007669"/>
    <property type="project" value="InterPro"/>
</dbReference>
<evidence type="ECO:0000256" key="4">
    <source>
        <dbReference type="ARBA" id="ARBA00022729"/>
    </source>
</evidence>
<dbReference type="InterPro" id="IPR038501">
    <property type="entry name" value="Spore_GerAC_C_sf"/>
</dbReference>
<organism evidence="10">
    <name type="scientific">bioreactor metagenome</name>
    <dbReference type="NCBI Taxonomy" id="1076179"/>
    <lineage>
        <taxon>unclassified sequences</taxon>
        <taxon>metagenomes</taxon>
        <taxon>ecological metagenomes</taxon>
    </lineage>
</organism>
<evidence type="ECO:0000313" key="10">
    <source>
        <dbReference type="EMBL" id="MPM12672.1"/>
    </source>
</evidence>
<evidence type="ECO:0000259" key="9">
    <source>
        <dbReference type="Pfam" id="PF25198"/>
    </source>
</evidence>
<sequence length="385" mass="43784">MSKYMKFLVIALVTMVFTGIMAVGKDANDINHKLIATTIAIDKKDGEIWFFVEFANIHAQESSGQSSGGKGSQYYVLSSHGGTLSQARANLDRQLDMPLYIGGVRTLLITEKFAKEDLVEYLYRLRDDESYRKKVFTVITDEDLETFYKTLNDRGESLGYSIEHTMTTLDNSGAAFSRTTSRLLENLSNPYTGILIPCVGLQGDNTAFTGYCVVHDTKAVANIPVEICDGLSIMRVKSSRQFYRIPYKEYELTVEAVLTKKRFKPEYSDGKISMTASFEFDSYLRYANIKTPYGLTDEDEKEIKSILEKRIERQVTAAVFQAQTAYKTDYLQFDDIFKSKYPVEFASLDWDKAFTTITFKPEVKVHFTADKSIDYMGLDYQVAKK</sequence>
<dbReference type="InterPro" id="IPR046953">
    <property type="entry name" value="Spore_GerAC-like_C"/>
</dbReference>
<dbReference type="GO" id="GO:0016020">
    <property type="term" value="C:membrane"/>
    <property type="evidence" value="ECO:0007669"/>
    <property type="project" value="UniProtKB-SubCell"/>
</dbReference>
<feature type="domain" description="Spore germination GerAC-like C-terminal" evidence="8">
    <location>
        <begin position="209"/>
        <end position="366"/>
    </location>
</feature>
<comment type="subcellular location">
    <subcellularLocation>
        <location evidence="1">Membrane</location>
        <topology evidence="1">Lipid-anchor</topology>
    </subcellularLocation>
</comment>
<gene>
    <name evidence="10" type="ORF">SDC9_59026</name>
</gene>
<evidence type="ECO:0000256" key="7">
    <source>
        <dbReference type="ARBA" id="ARBA00023288"/>
    </source>
</evidence>
<keyword evidence="4" id="KW-0732">Signal</keyword>
<evidence type="ECO:0008006" key="11">
    <source>
        <dbReference type="Google" id="ProtNLM"/>
    </source>
</evidence>
<evidence type="ECO:0000256" key="6">
    <source>
        <dbReference type="ARBA" id="ARBA00023139"/>
    </source>
</evidence>
<evidence type="ECO:0000256" key="3">
    <source>
        <dbReference type="ARBA" id="ARBA00022544"/>
    </source>
</evidence>
<name>A0A644X933_9ZZZZ</name>
<keyword evidence="5" id="KW-0472">Membrane</keyword>
<keyword evidence="3" id="KW-0309">Germination</keyword>
<comment type="similarity">
    <text evidence="2">Belongs to the GerABKC lipoprotein family.</text>
</comment>
<dbReference type="AlphaFoldDB" id="A0A644X933"/>
<dbReference type="Pfam" id="PF25198">
    <property type="entry name" value="Spore_GerAC_N"/>
    <property type="match status" value="1"/>
</dbReference>
<dbReference type="PANTHER" id="PTHR35789">
    <property type="entry name" value="SPORE GERMINATION PROTEIN B3"/>
    <property type="match status" value="1"/>
</dbReference>
<keyword evidence="7" id="KW-0449">Lipoprotein</keyword>
<comment type="caution">
    <text evidence="10">The sequence shown here is derived from an EMBL/GenBank/DDBJ whole genome shotgun (WGS) entry which is preliminary data.</text>
</comment>
<evidence type="ECO:0000256" key="1">
    <source>
        <dbReference type="ARBA" id="ARBA00004635"/>
    </source>
</evidence>
<reference evidence="10" key="1">
    <citation type="submission" date="2019-08" db="EMBL/GenBank/DDBJ databases">
        <authorList>
            <person name="Kucharzyk K."/>
            <person name="Murdoch R.W."/>
            <person name="Higgins S."/>
            <person name="Loffler F."/>
        </authorList>
    </citation>
    <scope>NUCLEOTIDE SEQUENCE</scope>
</reference>
<evidence type="ECO:0000256" key="5">
    <source>
        <dbReference type="ARBA" id="ARBA00023136"/>
    </source>
</evidence>
<dbReference type="InterPro" id="IPR057336">
    <property type="entry name" value="GerAC_N"/>
</dbReference>